<feature type="region of interest" description="Disordered" evidence="1">
    <location>
        <begin position="49"/>
        <end position="69"/>
    </location>
</feature>
<dbReference type="AlphaFoldDB" id="A0A7X0JL07"/>
<dbReference type="RefSeq" id="WP_184655067.1">
    <property type="nucleotide sequence ID" value="NZ_JACHBU010000005.1"/>
</dbReference>
<dbReference type="EMBL" id="JACHBU010000005">
    <property type="protein sequence ID" value="MBB6509528.1"/>
    <property type="molecule type" value="Genomic_DNA"/>
</dbReference>
<keyword evidence="3" id="KW-1185">Reference proteome</keyword>
<name>A0A7X0JL07_9HYPH</name>
<dbReference type="Proteomes" id="UP000585437">
    <property type="component" value="Unassembled WGS sequence"/>
</dbReference>
<reference evidence="2 3" key="1">
    <citation type="submission" date="2020-08" db="EMBL/GenBank/DDBJ databases">
        <title>The Agave Microbiome: Exploring the role of microbial communities in plant adaptations to desert environments.</title>
        <authorList>
            <person name="Partida-Martinez L.P."/>
        </authorList>
    </citation>
    <scope>NUCLEOTIDE SEQUENCE [LARGE SCALE GENOMIC DNA]</scope>
    <source>
        <strain evidence="2 3">AS3.12</strain>
    </source>
</reference>
<gene>
    <name evidence="2" type="ORF">F4695_002896</name>
</gene>
<sequence length="69" mass="8025">MSIMTYRESVQPRTSQSSFATYVGLARSTVSNLRDAWRRRQNEQVLEGLPPEIRKDIGWPSTDNDLKRQ</sequence>
<accession>A0A7X0JL07</accession>
<organism evidence="2 3">
    <name type="scientific">Rhizobium soli</name>
    <dbReference type="NCBI Taxonomy" id="424798"/>
    <lineage>
        <taxon>Bacteria</taxon>
        <taxon>Pseudomonadati</taxon>
        <taxon>Pseudomonadota</taxon>
        <taxon>Alphaproteobacteria</taxon>
        <taxon>Hyphomicrobiales</taxon>
        <taxon>Rhizobiaceae</taxon>
        <taxon>Rhizobium/Agrobacterium group</taxon>
        <taxon>Rhizobium</taxon>
    </lineage>
</organism>
<proteinExistence type="predicted"/>
<evidence type="ECO:0000313" key="3">
    <source>
        <dbReference type="Proteomes" id="UP000585437"/>
    </source>
</evidence>
<comment type="caution">
    <text evidence="2">The sequence shown here is derived from an EMBL/GenBank/DDBJ whole genome shotgun (WGS) entry which is preliminary data.</text>
</comment>
<evidence type="ECO:0000256" key="1">
    <source>
        <dbReference type="SAM" id="MobiDB-lite"/>
    </source>
</evidence>
<evidence type="ECO:0000313" key="2">
    <source>
        <dbReference type="EMBL" id="MBB6509528.1"/>
    </source>
</evidence>
<protein>
    <submittedName>
        <fullName evidence="2">Uncharacterized protein</fullName>
    </submittedName>
</protein>